<dbReference type="Gene3D" id="3.40.50.300">
    <property type="entry name" value="P-loop containing nucleotide triphosphate hydrolases"/>
    <property type="match status" value="1"/>
</dbReference>
<dbReference type="Gene3D" id="3.40.50.1820">
    <property type="entry name" value="alpha/beta hydrolase"/>
    <property type="match status" value="1"/>
</dbReference>
<dbReference type="GO" id="GO:0005783">
    <property type="term" value="C:endoplasmic reticulum"/>
    <property type="evidence" value="ECO:0007669"/>
    <property type="project" value="UniProtKB-SubCell"/>
</dbReference>
<keyword evidence="4" id="KW-0256">Endoplasmic reticulum</keyword>
<dbReference type="HOGENOM" id="CLU_260921_0_0_1"/>
<name>W7HNA5_9PEZI</name>
<evidence type="ECO:0000256" key="2">
    <source>
        <dbReference type="ARBA" id="ARBA00004240"/>
    </source>
</evidence>
<reference evidence="8 9" key="1">
    <citation type="submission" date="2013-05" db="EMBL/GenBank/DDBJ databases">
        <title>Drechslerella stenobrocha genome reveals carnivorous origination and mechanical trapping mechanism of predatory fungi.</title>
        <authorList>
            <person name="Liu X."/>
            <person name="Zhang W."/>
            <person name="Liu K."/>
        </authorList>
    </citation>
    <scope>NUCLEOTIDE SEQUENCE [LARGE SCALE GENOMIC DNA]</scope>
    <source>
        <strain evidence="8 9">248</strain>
    </source>
</reference>
<dbReference type="GO" id="GO:0016020">
    <property type="term" value="C:membrane"/>
    <property type="evidence" value="ECO:0007669"/>
    <property type="project" value="UniProtKB-SubCell"/>
</dbReference>
<evidence type="ECO:0000256" key="4">
    <source>
        <dbReference type="ARBA" id="ARBA00022824"/>
    </source>
</evidence>
<evidence type="ECO:0000256" key="1">
    <source>
        <dbReference type="ARBA" id="ARBA00004173"/>
    </source>
</evidence>
<keyword evidence="5" id="KW-0496">Mitochondrion</keyword>
<comment type="subcellular location">
    <subcellularLocation>
        <location evidence="2">Endoplasmic reticulum</location>
    </subcellularLocation>
    <subcellularLocation>
        <location evidence="3">Membrane</location>
    </subcellularLocation>
    <subcellularLocation>
        <location evidence="1">Mitochondrion</location>
    </subcellularLocation>
</comment>
<feature type="region of interest" description="Disordered" evidence="7">
    <location>
        <begin position="1134"/>
        <end position="1153"/>
    </location>
</feature>
<dbReference type="EMBL" id="KI966426">
    <property type="protein sequence ID" value="EWC45501.1"/>
    <property type="molecule type" value="Genomic_DNA"/>
</dbReference>
<evidence type="ECO:0000256" key="6">
    <source>
        <dbReference type="ARBA" id="ARBA00023136"/>
    </source>
</evidence>
<dbReference type="OrthoDB" id="5086500at2759"/>
<gene>
    <name evidence="8" type="ORF">DRE_05359</name>
</gene>
<dbReference type="SUPFAM" id="SSF53474">
    <property type="entry name" value="alpha/beta-Hydrolases"/>
    <property type="match status" value="1"/>
</dbReference>
<evidence type="ECO:0008006" key="10">
    <source>
        <dbReference type="Google" id="ProtNLM"/>
    </source>
</evidence>
<proteinExistence type="predicted"/>
<evidence type="ECO:0000256" key="7">
    <source>
        <dbReference type="SAM" id="MobiDB-lite"/>
    </source>
</evidence>
<sequence>MAADPGGSQYGVNVLSPGTNPVVDIILVHGLGGDPFKTWTHPAGKKESAVLWPRDLLATEIPEVRILSYGYDTKVTSWFESATSNMIHHHSETMVSRLHNFRSRKIDGKNSTERPIIWIGHSLGGILIKRALIYSNSCGVDHNERLRSIRVSTQGVLFMGTPHMGSDLAKWGSLARKLLSFFPGVRLDSTMLSLLAQNSETLQNINTLFTGISASFEIVYFYEELETLLPTGQHEIIVPYSSAIVDSPNTEKIGVHGTHQTMVKFKDELTPGYSDVAGILRQMVDNAVTFAPGRWEAERRSAVAATDEKIKEILIQRGASGLYIGACSPRSVMMVNSSPRRLSGRQDAVEVEEVDSDSSVGEGPSKRLAITQGNGYSTSSSLVLPPSLPIFAVPLHPNESPVSREYLLQDFDRILLADERRDKGNAGLLLWGAPGSGKTHLVREYVFNRRQVYTGGIFWVNARTAASRAESFRIIYKKLNLPSAVMQDISAPHADRSGMDVYTCRVLEWMERTQNWLLSGQQHIVHDESLEGQARLGAPVAYKVPQMTTREAVSILLTEAKITDPTPQEIKVAGELVELLDHLIGAIHIAACYIAERQVSIYEYLRGYKEHPKVSGDGWSPLAMTLDTLETKHPEAANLLKLISYFGADTPTLLVHWGLEALPAQVRVVAKEEDGMFDFNLTIKHLLAFSLVRRTHEKESENGREWRVDRLHLQSVIQTYVRQRLNSQAEVRQAWVKFAGLVFRHAFERAEKQRVQSGGGVYAKDYQEFLVHGECLVQYMRGQKVSGRSVRSTIERARAVIDEQTRLEEAGELVELPRRSIWGRTDMESPDAVYASRRSTFDGSLSASTLSEISKGNAFAAGGSGKVAMAQAQDADSNAIDLEHDWKASGEEVAEAAESSKLPVSCAEGCEGEGAGKGDIAFAEWWSGEAAGGNADGGDADDGIAGLRTFERASIPGAESRFSLPGGDGTSPRGVHVFARNVPEVYTSDLTSQSAPSNLNRLYRASELPNTLPVAAARVVPEPVRDPGPDKPLPRTIRRRKAVDCSSIAQNKDKMPRLEPRTTSAGSLSRMIGYYYPVMHSGKGNHGVGETDDDDSDDGDFVTVASEPGPLRLSRAAMRHKILYNTPAVSTVAGGPAPPATIDNGDGQGQGGGDVLVRAVESATVADEQCGQRCGRVVDEGGAGVAGEPGEELCVVGVPEQNVVRAA</sequence>
<evidence type="ECO:0000256" key="5">
    <source>
        <dbReference type="ARBA" id="ARBA00023128"/>
    </source>
</evidence>
<dbReference type="AlphaFoldDB" id="W7HNA5"/>
<keyword evidence="9" id="KW-1185">Reference proteome</keyword>
<feature type="region of interest" description="Disordered" evidence="7">
    <location>
        <begin position="343"/>
        <end position="366"/>
    </location>
</feature>
<dbReference type="Proteomes" id="UP000024837">
    <property type="component" value="Unassembled WGS sequence"/>
</dbReference>
<dbReference type="PANTHER" id="PTHR48182:SF2">
    <property type="entry name" value="PROTEIN SERAC1"/>
    <property type="match status" value="1"/>
</dbReference>
<dbReference type="SUPFAM" id="SSF52540">
    <property type="entry name" value="P-loop containing nucleoside triphosphate hydrolases"/>
    <property type="match status" value="1"/>
</dbReference>
<dbReference type="InterPro" id="IPR027417">
    <property type="entry name" value="P-loop_NTPase"/>
</dbReference>
<evidence type="ECO:0000313" key="8">
    <source>
        <dbReference type="EMBL" id="EWC45501.1"/>
    </source>
</evidence>
<dbReference type="GO" id="GO:0005739">
    <property type="term" value="C:mitochondrion"/>
    <property type="evidence" value="ECO:0007669"/>
    <property type="project" value="UniProtKB-SubCell"/>
</dbReference>
<accession>W7HNA5</accession>
<organism evidence="8 9">
    <name type="scientific">Drechslerella stenobrocha 248</name>
    <dbReference type="NCBI Taxonomy" id="1043628"/>
    <lineage>
        <taxon>Eukaryota</taxon>
        <taxon>Fungi</taxon>
        <taxon>Dikarya</taxon>
        <taxon>Ascomycota</taxon>
        <taxon>Pezizomycotina</taxon>
        <taxon>Orbiliomycetes</taxon>
        <taxon>Orbiliales</taxon>
        <taxon>Orbiliaceae</taxon>
        <taxon>Drechslerella</taxon>
    </lineage>
</organism>
<evidence type="ECO:0000313" key="9">
    <source>
        <dbReference type="Proteomes" id="UP000024837"/>
    </source>
</evidence>
<protein>
    <recommendedName>
        <fullName evidence="10">DUF676 domain-containing protein</fullName>
    </recommendedName>
</protein>
<dbReference type="PANTHER" id="PTHR48182">
    <property type="entry name" value="PROTEIN SERAC1"/>
    <property type="match status" value="1"/>
</dbReference>
<dbReference type="InterPro" id="IPR029058">
    <property type="entry name" value="AB_hydrolase_fold"/>
</dbReference>
<dbReference type="InterPro" id="IPR052374">
    <property type="entry name" value="SERAC1"/>
</dbReference>
<keyword evidence="6" id="KW-0472">Membrane</keyword>
<evidence type="ECO:0000256" key="3">
    <source>
        <dbReference type="ARBA" id="ARBA00004370"/>
    </source>
</evidence>